<proteinExistence type="predicted"/>
<protein>
    <submittedName>
        <fullName evidence="2">Imm52 family immunity protein</fullName>
    </submittedName>
</protein>
<dbReference type="Proteomes" id="UP001236270">
    <property type="component" value="Unassembled WGS sequence"/>
</dbReference>
<feature type="domain" description="Immunity protein 52" evidence="1">
    <location>
        <begin position="42"/>
        <end position="233"/>
    </location>
</feature>
<sequence length="239" mass="27435">MNTLYNTEINVYFENDDDIQVNGCLNGMFEISQEMEKLLEKRKTWFFSGHSKKDALENIAFDDNGPTKNAITIVSKHYKKNKPLINESLWDGEQYGESCSISHYMMFILNPKKGMFVIGMDEKMENTEKMISMVMFLARTRNKAYVAVDSKGYKLNKYNVFPDRIYVGWMLYIPHVVLPNLVPQAAKVIPVMDGDKQKGTIVISTEDIFDGSNKEHIAKANDLEIRLLNLGLLPLMTEL</sequence>
<dbReference type="AlphaFoldDB" id="A0AAW8HTP8"/>
<dbReference type="EMBL" id="JAVDNV010000021">
    <property type="protein sequence ID" value="MDQ2311874.1"/>
    <property type="molecule type" value="Genomic_DNA"/>
</dbReference>
<gene>
    <name evidence="2" type="ORF">RBJ30_22670</name>
</gene>
<evidence type="ECO:0000259" key="1">
    <source>
        <dbReference type="Pfam" id="PF15579"/>
    </source>
</evidence>
<name>A0AAW8HTP8_PLUGE</name>
<reference evidence="2" key="1">
    <citation type="submission" date="2023-08" db="EMBL/GenBank/DDBJ databases">
        <title>WGS of pathogenic bacterial species, Los Angeles County Public Health Laboratories.</title>
        <authorList>
            <person name="Garrigues J.M."/>
            <person name="Green N.M."/>
        </authorList>
    </citation>
    <scope>NUCLEOTIDE SEQUENCE</scope>
    <source>
        <strain evidence="2">LACPHL-BACT-2023-00068</strain>
    </source>
</reference>
<dbReference type="InterPro" id="IPR028969">
    <property type="entry name" value="Imm52"/>
</dbReference>
<evidence type="ECO:0000313" key="3">
    <source>
        <dbReference type="Proteomes" id="UP001236270"/>
    </source>
</evidence>
<dbReference type="GeneID" id="61386588"/>
<accession>A0AAW8HTP8</accession>
<dbReference type="RefSeq" id="WP_106913008.1">
    <property type="nucleotide sequence ID" value="NZ_CP020388.1"/>
</dbReference>
<organism evidence="2 3">
    <name type="scientific">Pluralibacter gergoviae</name>
    <name type="common">Enterobacter gergoviae</name>
    <dbReference type="NCBI Taxonomy" id="61647"/>
    <lineage>
        <taxon>Bacteria</taxon>
        <taxon>Pseudomonadati</taxon>
        <taxon>Pseudomonadota</taxon>
        <taxon>Gammaproteobacteria</taxon>
        <taxon>Enterobacterales</taxon>
        <taxon>Enterobacteriaceae</taxon>
        <taxon>Pluralibacter</taxon>
    </lineage>
</organism>
<comment type="caution">
    <text evidence="2">The sequence shown here is derived from an EMBL/GenBank/DDBJ whole genome shotgun (WGS) entry which is preliminary data.</text>
</comment>
<evidence type="ECO:0000313" key="2">
    <source>
        <dbReference type="EMBL" id="MDQ2311874.1"/>
    </source>
</evidence>
<dbReference type="Pfam" id="PF15579">
    <property type="entry name" value="Imm52"/>
    <property type="match status" value="1"/>
</dbReference>